<organism evidence="4 5">
    <name type="scientific">Sinanodonta woodiana</name>
    <name type="common">Chinese pond mussel</name>
    <name type="synonym">Anodonta woodiana</name>
    <dbReference type="NCBI Taxonomy" id="1069815"/>
    <lineage>
        <taxon>Eukaryota</taxon>
        <taxon>Metazoa</taxon>
        <taxon>Spiralia</taxon>
        <taxon>Lophotrochozoa</taxon>
        <taxon>Mollusca</taxon>
        <taxon>Bivalvia</taxon>
        <taxon>Autobranchia</taxon>
        <taxon>Heteroconchia</taxon>
        <taxon>Palaeoheterodonta</taxon>
        <taxon>Unionida</taxon>
        <taxon>Unionoidea</taxon>
        <taxon>Unionidae</taxon>
        <taxon>Unioninae</taxon>
        <taxon>Sinanodonta</taxon>
    </lineage>
</organism>
<dbReference type="InterPro" id="IPR043129">
    <property type="entry name" value="ATPase_NBD"/>
</dbReference>
<dbReference type="GO" id="GO:0005524">
    <property type="term" value="F:ATP binding"/>
    <property type="evidence" value="ECO:0007669"/>
    <property type="project" value="UniProtKB-KW"/>
</dbReference>
<evidence type="ECO:0000256" key="2">
    <source>
        <dbReference type="ARBA" id="ARBA00022741"/>
    </source>
</evidence>
<proteinExistence type="inferred from homology"/>
<keyword evidence="3" id="KW-0067">ATP-binding</keyword>
<evidence type="ECO:0000313" key="4">
    <source>
        <dbReference type="EMBL" id="KAL3857840.1"/>
    </source>
</evidence>
<comment type="similarity">
    <text evidence="1">Belongs to the heat shock protein 70 family.</text>
</comment>
<accession>A0ABD3V8C4</accession>
<gene>
    <name evidence="4" type="ORF">ACJMK2_012470</name>
</gene>
<evidence type="ECO:0000256" key="3">
    <source>
        <dbReference type="ARBA" id="ARBA00022840"/>
    </source>
</evidence>
<reference evidence="4 5" key="1">
    <citation type="submission" date="2024-11" db="EMBL/GenBank/DDBJ databases">
        <title>Chromosome-level genome assembly of the freshwater bivalve Anodonta woodiana.</title>
        <authorList>
            <person name="Chen X."/>
        </authorList>
    </citation>
    <scope>NUCLEOTIDE SEQUENCE [LARGE SCALE GENOMIC DNA]</scope>
    <source>
        <strain evidence="4">MN2024</strain>
        <tissue evidence="4">Gills</tissue>
    </source>
</reference>
<dbReference type="PANTHER" id="PTHR14187">
    <property type="entry name" value="ALPHA KINASE/ELONGATION FACTOR 2 KINASE"/>
    <property type="match status" value="1"/>
</dbReference>
<dbReference type="EMBL" id="JBJQND010000013">
    <property type="protein sequence ID" value="KAL3857840.1"/>
    <property type="molecule type" value="Genomic_DNA"/>
</dbReference>
<dbReference type="AlphaFoldDB" id="A0ABD3V8C4"/>
<dbReference type="CDD" id="cd10229">
    <property type="entry name" value="ASKHA_NBD_HSP70_HSPA12"/>
    <property type="match status" value="1"/>
</dbReference>
<dbReference type="Gene3D" id="3.90.640.10">
    <property type="entry name" value="Actin, Chain A, domain 4"/>
    <property type="match status" value="1"/>
</dbReference>
<dbReference type="SUPFAM" id="SSF53067">
    <property type="entry name" value="Actin-like ATPase domain"/>
    <property type="match status" value="2"/>
</dbReference>
<evidence type="ECO:0008006" key="6">
    <source>
        <dbReference type="Google" id="ProtNLM"/>
    </source>
</evidence>
<dbReference type="InterPro" id="IPR013126">
    <property type="entry name" value="Hsp_70_fam"/>
</dbReference>
<evidence type="ECO:0000313" key="5">
    <source>
        <dbReference type="Proteomes" id="UP001634394"/>
    </source>
</evidence>
<name>A0ABD3V8C4_SINWO</name>
<keyword evidence="5" id="KW-1185">Reference proteome</keyword>
<evidence type="ECO:0000256" key="1">
    <source>
        <dbReference type="ARBA" id="ARBA00007381"/>
    </source>
</evidence>
<dbReference type="Gene3D" id="3.30.420.40">
    <property type="match status" value="2"/>
</dbReference>
<dbReference type="Pfam" id="PF00012">
    <property type="entry name" value="HSP70"/>
    <property type="match status" value="1"/>
</dbReference>
<comment type="caution">
    <text evidence="4">The sequence shown here is derived from an EMBL/GenBank/DDBJ whole genome shotgun (WGS) entry which is preliminary data.</text>
</comment>
<dbReference type="Proteomes" id="UP001634394">
    <property type="component" value="Unassembled WGS sequence"/>
</dbReference>
<dbReference type="PANTHER" id="PTHR14187:SF5">
    <property type="entry name" value="HEAT SHOCK 70 KDA PROTEIN 12A"/>
    <property type="match status" value="1"/>
</dbReference>
<protein>
    <recommendedName>
        <fullName evidence="6">Heat shock 70 kDa protein 12A</fullName>
    </recommendedName>
</protein>
<sequence>MEPDLVIALDIGTTYSGYACQFRDTFKTNPTEIWMNSSWGQAIIANKTKTCLLLKSSEEIVSIGDKAEFEFFQMYDHDRDLVEKDYLFFKNFKLILYKEISEDPHLAEDYFSRRKSIKLVMSKFIEGLVKHCIEKFTRQRRLSISDDNVRWVITVPAIWNENAKSVMRKAAEKAGIPGNQLILAIEPEAAAVNCLYLSVQERSGLDDLGRVGDKFMVIDLGGGTIDITAVEVVQNKPYNRLKEIVGANGGAWGGQRVNEAFQQACHDTFKSKDGKSVFIKCRRADLLKMENEFERQKLSIVEGNPEWIEFQLPHDIRDEIMKDVKQEPNKYSKYFQIQKNGLFFNSQIIRDVLFQETLKMTVQHIHEKMSIINAAHVRKFILVGGFAESPIVIDEMQKQFPDKKIFVVINPFYAVLRGAVLFGHEPNVLQSRISRFTYGINIFVYFDPNVHSPDKRWVAKDGKIYAKDVFGIHVKTGETVSIGETRPPIEYLPVYQDLTSIRLNVYQSTEKKPMYVTDPSCKKIGYLDVSLLEPIRAKQKKKIEVSMVYGGTELTVKGIDKSFDLPYKVTIKFAHEN</sequence>
<keyword evidence="2" id="KW-0547">Nucleotide-binding</keyword>